<organism evidence="1 2">
    <name type="scientific">Mucilaginibacter pineti</name>
    <dbReference type="NCBI Taxonomy" id="1391627"/>
    <lineage>
        <taxon>Bacteria</taxon>
        <taxon>Pseudomonadati</taxon>
        <taxon>Bacteroidota</taxon>
        <taxon>Sphingobacteriia</taxon>
        <taxon>Sphingobacteriales</taxon>
        <taxon>Sphingobacteriaceae</taxon>
        <taxon>Mucilaginibacter</taxon>
    </lineage>
</organism>
<dbReference type="EMBL" id="FNAI01000017">
    <property type="protein sequence ID" value="SDF40140.1"/>
    <property type="molecule type" value="Genomic_DNA"/>
</dbReference>
<evidence type="ECO:0000313" key="2">
    <source>
        <dbReference type="Proteomes" id="UP000199072"/>
    </source>
</evidence>
<accession>A0A1G7KT82</accession>
<dbReference type="GO" id="GO:0008233">
    <property type="term" value="F:peptidase activity"/>
    <property type="evidence" value="ECO:0007669"/>
    <property type="project" value="UniProtKB-KW"/>
</dbReference>
<dbReference type="Proteomes" id="UP000199072">
    <property type="component" value="Unassembled WGS sequence"/>
</dbReference>
<keyword evidence="1" id="KW-0378">Hydrolase</keyword>
<evidence type="ECO:0000313" key="1">
    <source>
        <dbReference type="EMBL" id="SDF40140.1"/>
    </source>
</evidence>
<dbReference type="RefSeq" id="WP_091155118.1">
    <property type="nucleotide sequence ID" value="NZ_FNAI01000017.1"/>
</dbReference>
<dbReference type="OrthoDB" id="5166556at2"/>
<keyword evidence="2" id="KW-1185">Reference proteome</keyword>
<dbReference type="Gene3D" id="2.40.70.10">
    <property type="entry name" value="Acid Proteases"/>
    <property type="match status" value="1"/>
</dbReference>
<keyword evidence="1" id="KW-0645">Protease</keyword>
<dbReference type="GO" id="GO:0006508">
    <property type="term" value="P:proteolysis"/>
    <property type="evidence" value="ECO:0007669"/>
    <property type="project" value="UniProtKB-KW"/>
</dbReference>
<sequence length="392" mass="44296">MKSWSFFICLCAAIPAGIAQTRLPLIHSGSEKAIIIDGKYVKTDWQFDPNANQDTYYVNVPRADSRVIFRTDQAELKFKTRFGREYNFLVVLNNKDTCHICISAKDGPAVRQAVTGHSYPDTIPFMLKGARVYLAGKLNGDHAVTIQLDFGAGGAIVNKMVSEQLALQFDGKTMTSNTQGLNEARASTHNRLEIGHQQWTNLPFTEVGNMQMGEDVIIGNGLFRDKVIELDYDNKVLIVYNNLPSKAKKYRVQPVYYEQDRPKFEATIMQNNQPFNFWFLFDTGRDGTMLIGKDFTGQSDNWNKLQALMVLPDGRKIVRLDAVISGQKIKDIVTNAADPVNAASRPTLIGNQVLNHFNVILDNPRGLLYLKPNGRWKEPYSNYDDYLKTIKK</sequence>
<name>A0A1G7KT82_9SPHI</name>
<dbReference type="InterPro" id="IPR021109">
    <property type="entry name" value="Peptidase_aspartic_dom_sf"/>
</dbReference>
<reference evidence="1 2" key="1">
    <citation type="submission" date="2016-10" db="EMBL/GenBank/DDBJ databases">
        <authorList>
            <person name="de Groot N.N."/>
        </authorList>
    </citation>
    <scope>NUCLEOTIDE SEQUENCE [LARGE SCALE GENOMIC DNA]</scope>
    <source>
        <strain evidence="1 2">47C3B</strain>
    </source>
</reference>
<dbReference type="AlphaFoldDB" id="A0A1G7KT82"/>
<gene>
    <name evidence="1" type="ORF">SAMN05216464_11766</name>
</gene>
<dbReference type="STRING" id="1391627.SAMN05216464_11766"/>
<protein>
    <submittedName>
        <fullName evidence="1">Aspartyl protease</fullName>
    </submittedName>
</protein>
<proteinExistence type="predicted"/>